<protein>
    <submittedName>
        <fullName evidence="2">Uncharacterized protein</fullName>
    </submittedName>
</protein>
<dbReference type="AlphaFoldDB" id="I9XDA9"/>
<evidence type="ECO:0000313" key="2">
    <source>
        <dbReference type="EMBL" id="EJB07061.1"/>
    </source>
</evidence>
<dbReference type="HOGENOM" id="CLU_2993591_0_0_5"/>
<feature type="region of interest" description="Disordered" evidence="1">
    <location>
        <begin position="1"/>
        <end position="40"/>
    </location>
</feature>
<organism evidence="2 3">
    <name type="scientific">Rhizobium leguminosarum bv. trifolii WSM597</name>
    <dbReference type="NCBI Taxonomy" id="754764"/>
    <lineage>
        <taxon>Bacteria</taxon>
        <taxon>Pseudomonadati</taxon>
        <taxon>Pseudomonadota</taxon>
        <taxon>Alphaproteobacteria</taxon>
        <taxon>Hyphomicrobiales</taxon>
        <taxon>Rhizobiaceae</taxon>
        <taxon>Rhizobium/Agrobacterium group</taxon>
        <taxon>Rhizobium</taxon>
    </lineage>
</organism>
<dbReference type="EMBL" id="JH719381">
    <property type="protein sequence ID" value="EJB07061.1"/>
    <property type="molecule type" value="Genomic_DNA"/>
</dbReference>
<name>I9XDA9_RHILT</name>
<reference evidence="2 3" key="1">
    <citation type="submission" date="2012-02" db="EMBL/GenBank/DDBJ databases">
        <title>Improved High-Quality Draft Sequence of Rhizobium leguminosarum bv. trifolii WSM597.</title>
        <authorList>
            <consortium name="US DOE Joint Genome Institute"/>
            <person name="Lucas S."/>
            <person name="Han J."/>
            <person name="Lapidus A."/>
            <person name="Cheng J.-F."/>
            <person name="Goodwin L."/>
            <person name="Pitluck S."/>
            <person name="Peters L."/>
            <person name="Ovchinnikova G."/>
            <person name="Held B."/>
            <person name="Detter J.C."/>
            <person name="Han C."/>
            <person name="Tapia R."/>
            <person name="Land M."/>
            <person name="Hauser L."/>
            <person name="Kyrpides N."/>
            <person name="Ivanova N."/>
            <person name="Pagani I."/>
            <person name="Brau L."/>
            <person name="Yates R."/>
            <person name="O'Hara G."/>
            <person name="Rui T."/>
            <person name="Howieson J."/>
            <person name="Reeve W."/>
            <person name="Woyke T."/>
        </authorList>
    </citation>
    <scope>NUCLEOTIDE SEQUENCE [LARGE SCALE GENOMIC DNA]</scope>
    <source>
        <strain evidence="2 3">WSM597</strain>
    </source>
</reference>
<proteinExistence type="predicted"/>
<accession>I9XDA9</accession>
<evidence type="ECO:0000256" key="1">
    <source>
        <dbReference type="SAM" id="MobiDB-lite"/>
    </source>
</evidence>
<feature type="compositionally biased region" description="Basic and acidic residues" evidence="1">
    <location>
        <begin position="22"/>
        <end position="32"/>
    </location>
</feature>
<gene>
    <name evidence="2" type="ORF">Rleg9DRAFT_6037</name>
</gene>
<dbReference type="Proteomes" id="UP000005092">
    <property type="component" value="Unassembled WGS sequence"/>
</dbReference>
<sequence length="57" mass="6092">MRPSSCSGGGVGPGPNKRPVFRSKDRDVEQRSALRNATGVSMDDDVEEVLRELAGGF</sequence>
<evidence type="ECO:0000313" key="3">
    <source>
        <dbReference type="Proteomes" id="UP000005092"/>
    </source>
</evidence>